<name>A0AAN6ZTY8_9PEZI</name>
<dbReference type="InterPro" id="IPR049326">
    <property type="entry name" value="Rhodopsin_dom_fungi"/>
</dbReference>
<comment type="similarity">
    <text evidence="5">Belongs to the SAT4 family.</text>
</comment>
<comment type="caution">
    <text evidence="8">The sequence shown here is derived from an EMBL/GenBank/DDBJ whole genome shotgun (WGS) entry which is preliminary data.</text>
</comment>
<evidence type="ECO:0000313" key="8">
    <source>
        <dbReference type="EMBL" id="KAK4151820.1"/>
    </source>
</evidence>
<feature type="transmembrane region" description="Helical" evidence="6">
    <location>
        <begin position="55"/>
        <end position="73"/>
    </location>
</feature>
<evidence type="ECO:0000313" key="9">
    <source>
        <dbReference type="Proteomes" id="UP001302745"/>
    </source>
</evidence>
<keyword evidence="3 6" id="KW-1133">Transmembrane helix</keyword>
<feature type="transmembrane region" description="Helical" evidence="6">
    <location>
        <begin position="211"/>
        <end position="238"/>
    </location>
</feature>
<protein>
    <recommendedName>
        <fullName evidence="7">Rhodopsin domain-containing protein</fullName>
    </recommendedName>
</protein>
<evidence type="ECO:0000256" key="1">
    <source>
        <dbReference type="ARBA" id="ARBA00004141"/>
    </source>
</evidence>
<organism evidence="8 9">
    <name type="scientific">Chaetomidium leptoderma</name>
    <dbReference type="NCBI Taxonomy" id="669021"/>
    <lineage>
        <taxon>Eukaryota</taxon>
        <taxon>Fungi</taxon>
        <taxon>Dikarya</taxon>
        <taxon>Ascomycota</taxon>
        <taxon>Pezizomycotina</taxon>
        <taxon>Sordariomycetes</taxon>
        <taxon>Sordariomycetidae</taxon>
        <taxon>Sordariales</taxon>
        <taxon>Chaetomiaceae</taxon>
        <taxon>Chaetomidium</taxon>
    </lineage>
</organism>
<dbReference type="EMBL" id="MU856998">
    <property type="protein sequence ID" value="KAK4151820.1"/>
    <property type="molecule type" value="Genomic_DNA"/>
</dbReference>
<feature type="transmembrane region" description="Helical" evidence="6">
    <location>
        <begin position="130"/>
        <end position="150"/>
    </location>
</feature>
<dbReference type="AlphaFoldDB" id="A0AAN6ZTY8"/>
<keyword evidence="2 6" id="KW-0812">Transmembrane</keyword>
<dbReference type="PANTHER" id="PTHR33048:SF129">
    <property type="entry name" value="INTEGRAL MEMBRANE PROTEIN-RELATED"/>
    <property type="match status" value="1"/>
</dbReference>
<dbReference type="GO" id="GO:0016020">
    <property type="term" value="C:membrane"/>
    <property type="evidence" value="ECO:0007669"/>
    <property type="project" value="UniProtKB-SubCell"/>
</dbReference>
<dbReference type="PANTHER" id="PTHR33048">
    <property type="entry name" value="PTH11-LIKE INTEGRAL MEMBRANE PROTEIN (AFU_ORTHOLOGUE AFUA_5G11245)"/>
    <property type="match status" value="1"/>
</dbReference>
<accession>A0AAN6ZTY8</accession>
<sequence length="366" mass="40730">METTPPPMFHVSERVAFLSRVHVGTTIPLLALCLVPLFARIYVRIWPVWRFGLDDGFIVAGLFAAIADWALLAQELFFEPQEISYERTFSTVAVAYFAIPVWCLAMTLIKTSIVLTLLRLPLRRTWKVGLYILLAIQLMHWLANLVYTFAKCQPYHAAWDLTVDPRSCPSNEIDIIVSMTASGINIATDLVLSVAPMFIFWNLRRPLRERILICSLTSIGLFATAASIMKVVVVARWAGANDQWESAITLATWTVTEQFVSILAACSPSLKGPIERLLNKLGIPLVEHNEYISFVYMPSRIDEGQLRRQAREWMGDDDTQINTVVSDSTNRTIGRNDTEGLYVGGIKSSSCASPSTLASGPTTLGG</sequence>
<feature type="transmembrane region" description="Helical" evidence="6">
    <location>
        <begin position="93"/>
        <end position="118"/>
    </location>
</feature>
<evidence type="ECO:0000256" key="4">
    <source>
        <dbReference type="ARBA" id="ARBA00023136"/>
    </source>
</evidence>
<proteinExistence type="inferred from homology"/>
<keyword evidence="4 6" id="KW-0472">Membrane</keyword>
<dbReference type="Proteomes" id="UP001302745">
    <property type="component" value="Unassembled WGS sequence"/>
</dbReference>
<evidence type="ECO:0000259" key="7">
    <source>
        <dbReference type="Pfam" id="PF20684"/>
    </source>
</evidence>
<comment type="subcellular location">
    <subcellularLocation>
        <location evidence="1">Membrane</location>
        <topology evidence="1">Multi-pass membrane protein</topology>
    </subcellularLocation>
</comment>
<evidence type="ECO:0000256" key="6">
    <source>
        <dbReference type="SAM" id="Phobius"/>
    </source>
</evidence>
<evidence type="ECO:0000256" key="2">
    <source>
        <dbReference type="ARBA" id="ARBA00022692"/>
    </source>
</evidence>
<feature type="domain" description="Rhodopsin" evidence="7">
    <location>
        <begin position="39"/>
        <end position="275"/>
    </location>
</feature>
<keyword evidence="9" id="KW-1185">Reference proteome</keyword>
<evidence type="ECO:0000256" key="5">
    <source>
        <dbReference type="ARBA" id="ARBA00038359"/>
    </source>
</evidence>
<feature type="transmembrane region" description="Helical" evidence="6">
    <location>
        <begin position="20"/>
        <end position="43"/>
    </location>
</feature>
<feature type="transmembrane region" description="Helical" evidence="6">
    <location>
        <begin position="175"/>
        <end position="199"/>
    </location>
</feature>
<reference evidence="8" key="1">
    <citation type="journal article" date="2023" name="Mol. Phylogenet. Evol.">
        <title>Genome-scale phylogeny and comparative genomics of the fungal order Sordariales.</title>
        <authorList>
            <person name="Hensen N."/>
            <person name="Bonometti L."/>
            <person name="Westerberg I."/>
            <person name="Brannstrom I.O."/>
            <person name="Guillou S."/>
            <person name="Cros-Aarteil S."/>
            <person name="Calhoun S."/>
            <person name="Haridas S."/>
            <person name="Kuo A."/>
            <person name="Mondo S."/>
            <person name="Pangilinan J."/>
            <person name="Riley R."/>
            <person name="LaButti K."/>
            <person name="Andreopoulos B."/>
            <person name="Lipzen A."/>
            <person name="Chen C."/>
            <person name="Yan M."/>
            <person name="Daum C."/>
            <person name="Ng V."/>
            <person name="Clum A."/>
            <person name="Steindorff A."/>
            <person name="Ohm R.A."/>
            <person name="Martin F."/>
            <person name="Silar P."/>
            <person name="Natvig D.O."/>
            <person name="Lalanne C."/>
            <person name="Gautier V."/>
            <person name="Ament-Velasquez S.L."/>
            <person name="Kruys A."/>
            <person name="Hutchinson M.I."/>
            <person name="Powell A.J."/>
            <person name="Barry K."/>
            <person name="Miller A.N."/>
            <person name="Grigoriev I.V."/>
            <person name="Debuchy R."/>
            <person name="Gladieux P."/>
            <person name="Hiltunen Thoren M."/>
            <person name="Johannesson H."/>
        </authorList>
    </citation>
    <scope>NUCLEOTIDE SEQUENCE</scope>
    <source>
        <strain evidence="8">CBS 538.74</strain>
    </source>
</reference>
<evidence type="ECO:0000256" key="3">
    <source>
        <dbReference type="ARBA" id="ARBA00022989"/>
    </source>
</evidence>
<gene>
    <name evidence="8" type="ORF">C8A00DRAFT_16792</name>
</gene>
<reference evidence="8" key="2">
    <citation type="submission" date="2023-05" db="EMBL/GenBank/DDBJ databases">
        <authorList>
            <consortium name="Lawrence Berkeley National Laboratory"/>
            <person name="Steindorff A."/>
            <person name="Hensen N."/>
            <person name="Bonometti L."/>
            <person name="Westerberg I."/>
            <person name="Brannstrom I.O."/>
            <person name="Guillou S."/>
            <person name="Cros-Aarteil S."/>
            <person name="Calhoun S."/>
            <person name="Haridas S."/>
            <person name="Kuo A."/>
            <person name="Mondo S."/>
            <person name="Pangilinan J."/>
            <person name="Riley R."/>
            <person name="Labutti K."/>
            <person name="Andreopoulos B."/>
            <person name="Lipzen A."/>
            <person name="Chen C."/>
            <person name="Yanf M."/>
            <person name="Daum C."/>
            <person name="Ng V."/>
            <person name="Clum A."/>
            <person name="Ohm R."/>
            <person name="Martin F."/>
            <person name="Silar P."/>
            <person name="Natvig D."/>
            <person name="Lalanne C."/>
            <person name="Gautier V."/>
            <person name="Ament-Velasquez S.L."/>
            <person name="Kruys A."/>
            <person name="Hutchinson M.I."/>
            <person name="Powell A.J."/>
            <person name="Barry K."/>
            <person name="Miller A.N."/>
            <person name="Grigoriev I.V."/>
            <person name="Debuchy R."/>
            <person name="Gladieux P."/>
            <person name="Thoren M.H."/>
            <person name="Johannesson H."/>
        </authorList>
    </citation>
    <scope>NUCLEOTIDE SEQUENCE</scope>
    <source>
        <strain evidence="8">CBS 538.74</strain>
    </source>
</reference>
<dbReference type="Pfam" id="PF20684">
    <property type="entry name" value="Fung_rhodopsin"/>
    <property type="match status" value="1"/>
</dbReference>
<dbReference type="InterPro" id="IPR052337">
    <property type="entry name" value="SAT4-like"/>
</dbReference>